<organism evidence="1 3">
    <name type="scientific">Araneus ventricosus</name>
    <name type="common">Orbweaver spider</name>
    <name type="synonym">Epeira ventricosa</name>
    <dbReference type="NCBI Taxonomy" id="182803"/>
    <lineage>
        <taxon>Eukaryota</taxon>
        <taxon>Metazoa</taxon>
        <taxon>Ecdysozoa</taxon>
        <taxon>Arthropoda</taxon>
        <taxon>Chelicerata</taxon>
        <taxon>Arachnida</taxon>
        <taxon>Araneae</taxon>
        <taxon>Araneomorphae</taxon>
        <taxon>Entelegynae</taxon>
        <taxon>Araneoidea</taxon>
        <taxon>Araneidae</taxon>
        <taxon>Araneus</taxon>
    </lineage>
</organism>
<comment type="caution">
    <text evidence="1">The sequence shown here is derived from an EMBL/GenBank/DDBJ whole genome shotgun (WGS) entry which is preliminary data.</text>
</comment>
<dbReference type="EMBL" id="BGPR01139238">
    <property type="protein sequence ID" value="GBN63979.1"/>
    <property type="molecule type" value="Genomic_DNA"/>
</dbReference>
<keyword evidence="3" id="KW-1185">Reference proteome</keyword>
<dbReference type="Proteomes" id="UP000499080">
    <property type="component" value="Unassembled WGS sequence"/>
</dbReference>
<gene>
    <name evidence="1" type="ORF">AVEN_118468_1</name>
    <name evidence="2" type="ORF">AVEN_87711_1</name>
</gene>
<dbReference type="EMBL" id="BGPR01139190">
    <property type="protein sequence ID" value="GBN63863.1"/>
    <property type="molecule type" value="Genomic_DNA"/>
</dbReference>
<reference evidence="1 3" key="1">
    <citation type="journal article" date="2019" name="Sci. Rep.">
        <title>Orb-weaving spider Araneus ventricosus genome elucidates the spidroin gene catalogue.</title>
        <authorList>
            <person name="Kono N."/>
            <person name="Nakamura H."/>
            <person name="Ohtoshi R."/>
            <person name="Moran D.A.P."/>
            <person name="Shinohara A."/>
            <person name="Yoshida Y."/>
            <person name="Fujiwara M."/>
            <person name="Mori M."/>
            <person name="Tomita M."/>
            <person name="Arakawa K."/>
        </authorList>
    </citation>
    <scope>NUCLEOTIDE SEQUENCE [LARGE SCALE GENOMIC DNA]</scope>
</reference>
<protein>
    <submittedName>
        <fullName evidence="1">Uncharacterized protein</fullName>
    </submittedName>
</protein>
<evidence type="ECO:0000313" key="3">
    <source>
        <dbReference type="Proteomes" id="UP000499080"/>
    </source>
</evidence>
<name>A0A4Y2QKN8_ARAVE</name>
<dbReference type="AlphaFoldDB" id="A0A4Y2QKN8"/>
<evidence type="ECO:0000313" key="1">
    <source>
        <dbReference type="EMBL" id="GBN63863.1"/>
    </source>
</evidence>
<proteinExistence type="predicted"/>
<accession>A0A4Y2QKN8</accession>
<evidence type="ECO:0000313" key="2">
    <source>
        <dbReference type="EMBL" id="GBN63979.1"/>
    </source>
</evidence>
<sequence>MLQPRNFIERIEAVVLIPSTTDRWTPSLRSLWAFAQDFGVNLMTPGTSTLPVLPARRPSPSTHVKVAALWGPILFEEIQRKILRLNSAAGPEWMTPHHLRKLPWDFLTIK</sequence>